<dbReference type="Proteomes" id="UP000436141">
    <property type="component" value="Unassembled WGS sequence"/>
</dbReference>
<proteinExistence type="predicted"/>
<protein>
    <submittedName>
        <fullName evidence="1">Uncharacterized protein</fullName>
    </submittedName>
</protein>
<dbReference type="EMBL" id="CP057293">
    <property type="protein sequence ID" value="QMF67973.1"/>
    <property type="molecule type" value="Genomic_DNA"/>
</dbReference>
<evidence type="ECO:0000313" key="6">
    <source>
        <dbReference type="Proteomes" id="UP000514533"/>
    </source>
</evidence>
<sequence>MYALKKITVTEDGRQVEEVHVLGNMYRLEFYPRNTHLAAQVEYCRDGNVPCISVEKTDEAYITTLAGDTVRCICRGDTKARNEIARCRTQGSK</sequence>
<dbReference type="EMBL" id="CP055981">
    <property type="protein sequence ID" value="QMS36702.1"/>
    <property type="molecule type" value="Genomic_DNA"/>
</dbReference>
<dbReference type="EMBL" id="WUIY01000042">
    <property type="protein sequence ID" value="MXI74794.1"/>
    <property type="molecule type" value="Genomic_DNA"/>
</dbReference>
<evidence type="ECO:0000313" key="4">
    <source>
        <dbReference type="Proteomes" id="UP000436141"/>
    </source>
</evidence>
<dbReference type="Proteomes" id="UP000512322">
    <property type="component" value="Chromosome"/>
</dbReference>
<evidence type="ECO:0000313" key="2">
    <source>
        <dbReference type="EMBL" id="QMF67973.1"/>
    </source>
</evidence>
<reference evidence="5 6" key="2">
    <citation type="submission" date="2020-06" db="EMBL/GenBank/DDBJ databases">
        <title>REHAB project genomes.</title>
        <authorList>
            <person name="Shaw L.P."/>
        </authorList>
    </citation>
    <scope>NUCLEOTIDE SEQUENCE [LARGE SCALE GENOMIC DNA]</scope>
    <source>
        <strain evidence="3 6">RHB01-C20</strain>
        <strain evidence="2 5">RHB30-C10</strain>
    </source>
</reference>
<name>A0A2A3V0C0_ECOLX</name>
<evidence type="ECO:0000313" key="3">
    <source>
        <dbReference type="EMBL" id="QMS36702.1"/>
    </source>
</evidence>
<reference evidence="1 4" key="1">
    <citation type="submission" date="2019-12" db="EMBL/GenBank/DDBJ databases">
        <title>Enteriobacteria Tanzani isolates_10434.</title>
        <authorList>
            <person name="Subbiah M."/>
            <person name="Call D."/>
        </authorList>
    </citation>
    <scope>NUCLEOTIDE SEQUENCE [LARGE SCALE GENOMIC DNA]</scope>
    <source>
        <strain evidence="1 4">10434wD1</strain>
    </source>
</reference>
<accession>A0A2A3V0C0</accession>
<evidence type="ECO:0000313" key="1">
    <source>
        <dbReference type="EMBL" id="MXI74794.1"/>
    </source>
</evidence>
<evidence type="ECO:0000313" key="5">
    <source>
        <dbReference type="Proteomes" id="UP000512322"/>
    </source>
</evidence>
<gene>
    <name evidence="1" type="ORF">GRW05_10995</name>
    <name evidence="3" type="ORF">HVV39_01090</name>
    <name evidence="2" type="ORF">HVY77_14000</name>
</gene>
<dbReference type="RefSeq" id="WP_032084003.1">
    <property type="nucleotide sequence ID" value="NZ_BLCD01000085.1"/>
</dbReference>
<organism evidence="1 4">
    <name type="scientific">Escherichia coli</name>
    <dbReference type="NCBI Taxonomy" id="562"/>
    <lineage>
        <taxon>Bacteria</taxon>
        <taxon>Pseudomonadati</taxon>
        <taxon>Pseudomonadota</taxon>
        <taxon>Gammaproteobacteria</taxon>
        <taxon>Enterobacterales</taxon>
        <taxon>Enterobacteriaceae</taxon>
        <taxon>Escherichia</taxon>
    </lineage>
</organism>
<dbReference type="Proteomes" id="UP000514533">
    <property type="component" value="Chromosome"/>
</dbReference>
<dbReference type="AlphaFoldDB" id="A0A2A3V0C0"/>